<dbReference type="PROSITE" id="PS00455">
    <property type="entry name" value="AMP_BINDING"/>
    <property type="match status" value="1"/>
</dbReference>
<feature type="domain" description="AMP-dependent synthetase/ligase" evidence="4">
    <location>
        <begin position="477"/>
        <end position="797"/>
    </location>
</feature>
<evidence type="ECO:0000259" key="6">
    <source>
        <dbReference type="Pfam" id="PF01370"/>
    </source>
</evidence>
<dbReference type="GO" id="GO:0016874">
    <property type="term" value="F:ligase activity"/>
    <property type="evidence" value="ECO:0007669"/>
    <property type="project" value="UniProtKB-KW"/>
</dbReference>
<keyword evidence="3" id="KW-0597">Phosphoprotein</keyword>
<protein>
    <submittedName>
        <fullName evidence="7">Acyl-coenzyme A synthetase/AMP-(Fatty) acid ligase/nucleoside-diphosphate-sugar epimerase</fullName>
    </submittedName>
</protein>
<dbReference type="Pfam" id="PF00550">
    <property type="entry name" value="PP-binding"/>
    <property type="match status" value="1"/>
</dbReference>
<dbReference type="Gene3D" id="3.30.559.30">
    <property type="entry name" value="Nonribosomal peptide synthetase, condensation domain"/>
    <property type="match status" value="1"/>
</dbReference>
<name>A0ABT6KWJ6_9MYCO</name>
<dbReference type="InterPro" id="IPR036291">
    <property type="entry name" value="NAD(P)-bd_dom_sf"/>
</dbReference>
<evidence type="ECO:0000256" key="1">
    <source>
        <dbReference type="ARBA" id="ARBA00001957"/>
    </source>
</evidence>
<dbReference type="SUPFAM" id="SSF51735">
    <property type="entry name" value="NAD(P)-binding Rossmann-fold domains"/>
    <property type="match status" value="1"/>
</dbReference>
<evidence type="ECO:0000256" key="3">
    <source>
        <dbReference type="ARBA" id="ARBA00022553"/>
    </source>
</evidence>
<dbReference type="InterPro" id="IPR009081">
    <property type="entry name" value="PP-bd_ACP"/>
</dbReference>
<evidence type="ECO:0000313" key="8">
    <source>
        <dbReference type="Proteomes" id="UP001160130"/>
    </source>
</evidence>
<dbReference type="InterPro" id="IPR000873">
    <property type="entry name" value="AMP-dep_synth/lig_dom"/>
</dbReference>
<keyword evidence="7" id="KW-0436">Ligase</keyword>
<comment type="cofactor">
    <cofactor evidence="1">
        <name>pantetheine 4'-phosphate</name>
        <dbReference type="ChEBI" id="CHEBI:47942"/>
    </cofactor>
</comment>
<dbReference type="InterPro" id="IPR020845">
    <property type="entry name" value="AMP-binding_CS"/>
</dbReference>
<organism evidence="7 8">
    <name type="scientific">Mycolicibacterium frederiksbergense</name>
    <dbReference type="NCBI Taxonomy" id="117567"/>
    <lineage>
        <taxon>Bacteria</taxon>
        <taxon>Bacillati</taxon>
        <taxon>Actinomycetota</taxon>
        <taxon>Actinomycetes</taxon>
        <taxon>Mycobacteriales</taxon>
        <taxon>Mycobacteriaceae</taxon>
        <taxon>Mycolicibacterium</taxon>
    </lineage>
</organism>
<dbReference type="Proteomes" id="UP001160130">
    <property type="component" value="Unassembled WGS sequence"/>
</dbReference>
<dbReference type="Pfam" id="PF00501">
    <property type="entry name" value="AMP-binding"/>
    <property type="match status" value="1"/>
</dbReference>
<feature type="domain" description="NAD-dependent epimerase/dehydratase" evidence="6">
    <location>
        <begin position="1057"/>
        <end position="1243"/>
    </location>
</feature>
<dbReference type="PANTHER" id="PTHR45527">
    <property type="entry name" value="NONRIBOSOMAL PEPTIDE SYNTHETASE"/>
    <property type="match status" value="1"/>
</dbReference>
<dbReference type="EMBL" id="JARXVE010000002">
    <property type="protein sequence ID" value="MDH6194626.1"/>
    <property type="molecule type" value="Genomic_DNA"/>
</dbReference>
<evidence type="ECO:0000256" key="2">
    <source>
        <dbReference type="ARBA" id="ARBA00022450"/>
    </source>
</evidence>
<dbReference type="InterPro" id="IPR023213">
    <property type="entry name" value="CAT-like_dom_sf"/>
</dbReference>
<sequence length="1391" mass="148687">MILSEDPQLQRIPLSRSQQNIYNGVLQDDDPQLYLIGRSYRFRSIQSTELLAALQKAILANPVQLCVLVPPSGGGYPDLMPRLDIADIVRVCADDENTVCGDVELTHMWSSGILATPLVRYTVYVDSSGLVRGLDVHAHHIGLDGGAIGVIEAHLGRFLSGAASADIAGVGAGLSDVASAHRRESSRIDDSHERLTAVVQRELSEGARAGGHGHTADKVAGSAAKGIRTESVVIRGADYDDILALADRESVPLNVLVAAAATAVDASVRQTTDSLLVHAVDNRFGDPELDVATCLVNSIAQPVRFAPFASVADVVRSMDRGYVKAVRRRWLREEHYRRMYLALNRTTSVQALTLNFLRAPCAPELSPSLVEPPVTTHIGPIEGMTVAAVLDEQRCVLTLGIWNRPDRPGQGIPVGDRIATALKSMTTMWDHPIAMTVGEWFGIADDGTRCEVAPTPEPDNAVAPAWFLDRAQSIIECRQRRLHVDSWIAWMVQIGAGPGDVVVFTDDRTDKTVDLLIACHLAGCGYTVCDSADQVTARAERLNALGDGSSAHIVDVASANILRSLDEGHRRLVEARVEQVVTDPQLATRTAYVMPTSGSTGEPKLVHVSHGSLAALCAGVIRAYGWGPDDTILQCAPLTSDISVEEIFGAALGGAALIRSTAVKAGDLQALARDLISSGATVVDLPTAVWHLWCDDADAITAVRRSQLRQIVIGGEPIRSSAVDKWMNTGAAENISLISSYGPTETTVVVTYLPIIRDGHAVEHGARLRLGRPIVANSVVIAFGEVVVVGEMVAGGYLGLDHPGFGLVTTANGARQRAYATADRVTVDHDGYPVFAGRKDALVKIAGKRVDTAEITRRIVEDPAVVDVAVEPHNGGLWVWFETQRTRSGGQDTAAAARIRSILAGSRVPSFFVSGVARIPRKPNGKTDTASLRATAATGATGHGDVEAEERAVGLAAMWSRHLERPITPDSSLLREGVGSLDLVRILPDTRRYLGRQVSILDLISADTAANLVGDMSVDNWMDAETAAEIERDFAALSTRRAVSRPQHSSTRGSESILVLGASGVLGTGFAEAILEFSRSGSARPDAVFAMRTNSSERRVWNELRSEPGVRIKSLAPEFGPAELEALIRETGAGTLVNCIGNTNVVVPYRELRSANVELVTTMAEASAAAGTRLVHLSTYVVDADVAAPRVIDPRQAPYPYAASKALAELAVAGSSRDLDFTIVRLPRVLGTPDQLSGSADILVAIADACHALQAYPSVELTEEVTTGCAAATSILHRLPEFGGPAELGRGIDVLRGRAVAYRELLGGIARDEVDVPEWKHRLDESAWAKTNPRRWSVIDAWIGLGVRLDGRTYAQYLAEYPAVPLGIETIGELVAKPPSLEALLANGYSQ</sequence>
<dbReference type="Pfam" id="PF01370">
    <property type="entry name" value="Epimerase"/>
    <property type="match status" value="1"/>
</dbReference>
<evidence type="ECO:0000313" key="7">
    <source>
        <dbReference type="EMBL" id="MDH6194626.1"/>
    </source>
</evidence>
<dbReference type="Gene3D" id="3.30.559.10">
    <property type="entry name" value="Chloramphenicol acetyltransferase-like domain"/>
    <property type="match status" value="1"/>
</dbReference>
<dbReference type="InterPro" id="IPR045851">
    <property type="entry name" value="AMP-bd_C_sf"/>
</dbReference>
<dbReference type="Gene3D" id="3.40.50.720">
    <property type="entry name" value="NAD(P)-binding Rossmann-like Domain"/>
    <property type="match status" value="1"/>
</dbReference>
<dbReference type="Gene3D" id="3.40.50.12780">
    <property type="entry name" value="N-terminal domain of ligase-like"/>
    <property type="match status" value="1"/>
</dbReference>
<keyword evidence="8" id="KW-1185">Reference proteome</keyword>
<dbReference type="PANTHER" id="PTHR45527:SF1">
    <property type="entry name" value="FATTY ACID SYNTHASE"/>
    <property type="match status" value="1"/>
</dbReference>
<reference evidence="7 8" key="1">
    <citation type="submission" date="2023-04" db="EMBL/GenBank/DDBJ databases">
        <title>Forest soil microbial communities from Buena Vista Peninsula, Colon Province, Panama.</title>
        <authorList>
            <person name="Bouskill N."/>
        </authorList>
    </citation>
    <scope>NUCLEOTIDE SEQUENCE [LARGE SCALE GENOMIC DNA]</scope>
    <source>
        <strain evidence="7 8">AC80</strain>
    </source>
</reference>
<gene>
    <name evidence="7" type="ORF">M2272_001255</name>
</gene>
<comment type="caution">
    <text evidence="7">The sequence shown here is derived from an EMBL/GenBank/DDBJ whole genome shotgun (WGS) entry which is preliminary data.</text>
</comment>
<dbReference type="Gene3D" id="3.30.300.30">
    <property type="match status" value="1"/>
</dbReference>
<dbReference type="RefSeq" id="WP_280831297.1">
    <property type="nucleotide sequence ID" value="NZ_JARXVE010000002.1"/>
</dbReference>
<dbReference type="InterPro" id="IPR001509">
    <property type="entry name" value="Epimerase_deHydtase"/>
</dbReference>
<dbReference type="SUPFAM" id="SSF56801">
    <property type="entry name" value="Acetyl-CoA synthetase-like"/>
    <property type="match status" value="1"/>
</dbReference>
<proteinExistence type="predicted"/>
<evidence type="ECO:0000259" key="5">
    <source>
        <dbReference type="Pfam" id="PF00550"/>
    </source>
</evidence>
<dbReference type="InterPro" id="IPR042099">
    <property type="entry name" value="ANL_N_sf"/>
</dbReference>
<feature type="domain" description="Carrier" evidence="5">
    <location>
        <begin position="955"/>
        <end position="1013"/>
    </location>
</feature>
<evidence type="ECO:0000259" key="4">
    <source>
        <dbReference type="Pfam" id="PF00501"/>
    </source>
</evidence>
<keyword evidence="2" id="KW-0596">Phosphopantetheine</keyword>
<accession>A0ABT6KWJ6</accession>